<evidence type="ECO:0000256" key="1">
    <source>
        <dbReference type="ARBA" id="ARBA00023015"/>
    </source>
</evidence>
<evidence type="ECO:0000256" key="5">
    <source>
        <dbReference type="SAM" id="MobiDB-lite"/>
    </source>
</evidence>
<evidence type="ECO:0000259" key="6">
    <source>
        <dbReference type="PROSITE" id="PS50977"/>
    </source>
</evidence>
<dbReference type="Gene3D" id="1.10.357.10">
    <property type="entry name" value="Tetracycline Repressor, domain 2"/>
    <property type="match status" value="1"/>
</dbReference>
<dbReference type="GO" id="GO:0000976">
    <property type="term" value="F:transcription cis-regulatory region binding"/>
    <property type="evidence" value="ECO:0007669"/>
    <property type="project" value="TreeGrafter"/>
</dbReference>
<feature type="DNA-binding region" description="H-T-H motif" evidence="4">
    <location>
        <begin position="48"/>
        <end position="67"/>
    </location>
</feature>
<evidence type="ECO:0000313" key="8">
    <source>
        <dbReference type="Proteomes" id="UP000539313"/>
    </source>
</evidence>
<accession>A0A7W3MVW7</accession>
<dbReference type="AlphaFoldDB" id="A0A7W3MVW7"/>
<feature type="region of interest" description="Disordered" evidence="5">
    <location>
        <begin position="1"/>
        <end position="24"/>
    </location>
</feature>
<protein>
    <submittedName>
        <fullName evidence="7">AcrR family transcriptional regulator</fullName>
    </submittedName>
</protein>
<organism evidence="7 8">
    <name type="scientific">Thermomonospora cellulosilytica</name>
    <dbReference type="NCBI Taxonomy" id="1411118"/>
    <lineage>
        <taxon>Bacteria</taxon>
        <taxon>Bacillati</taxon>
        <taxon>Actinomycetota</taxon>
        <taxon>Actinomycetes</taxon>
        <taxon>Streptosporangiales</taxon>
        <taxon>Thermomonosporaceae</taxon>
        <taxon>Thermomonospora</taxon>
    </lineage>
</organism>
<dbReference type="InterPro" id="IPR050109">
    <property type="entry name" value="HTH-type_TetR-like_transc_reg"/>
</dbReference>
<dbReference type="GO" id="GO:0003700">
    <property type="term" value="F:DNA-binding transcription factor activity"/>
    <property type="evidence" value="ECO:0007669"/>
    <property type="project" value="TreeGrafter"/>
</dbReference>
<dbReference type="PANTHER" id="PTHR30055">
    <property type="entry name" value="HTH-TYPE TRANSCRIPTIONAL REGULATOR RUTR"/>
    <property type="match status" value="1"/>
</dbReference>
<dbReference type="InterPro" id="IPR036271">
    <property type="entry name" value="Tet_transcr_reg_TetR-rel_C_sf"/>
</dbReference>
<dbReference type="PANTHER" id="PTHR30055:SF234">
    <property type="entry name" value="HTH-TYPE TRANSCRIPTIONAL REGULATOR BETI"/>
    <property type="match status" value="1"/>
</dbReference>
<dbReference type="SUPFAM" id="SSF48498">
    <property type="entry name" value="Tetracyclin repressor-like, C-terminal domain"/>
    <property type="match status" value="1"/>
</dbReference>
<sequence>MTTTDSRRQPGGAGDRGSAPRRRADAERNIAAILDAALVCFSEQTDVSMTSIARAAGVGRVTLYTHFPSREVLLQAVLDHAIAQADAVLDAAEPDRGPAADALGRLLRSSWQILGRHRRLFEVAQRELDPARLRRHHDPAMARVEALLARGRNEGAFRVDLPLNWMVTTVYSLLHAAAEDVNAGRLPQHSAADVLQATLLSALQATDDPEDG</sequence>
<dbReference type="SUPFAM" id="SSF46689">
    <property type="entry name" value="Homeodomain-like"/>
    <property type="match status" value="1"/>
</dbReference>
<comment type="caution">
    <text evidence="7">The sequence shown here is derived from an EMBL/GenBank/DDBJ whole genome shotgun (WGS) entry which is preliminary data.</text>
</comment>
<keyword evidence="8" id="KW-1185">Reference proteome</keyword>
<name>A0A7W3MVW7_9ACTN</name>
<evidence type="ECO:0000256" key="2">
    <source>
        <dbReference type="ARBA" id="ARBA00023125"/>
    </source>
</evidence>
<proteinExistence type="predicted"/>
<reference evidence="7 8" key="1">
    <citation type="submission" date="2020-08" db="EMBL/GenBank/DDBJ databases">
        <title>Sequencing the genomes of 1000 actinobacteria strains.</title>
        <authorList>
            <person name="Klenk H.-P."/>
        </authorList>
    </citation>
    <scope>NUCLEOTIDE SEQUENCE [LARGE SCALE GENOMIC DNA]</scope>
    <source>
        <strain evidence="7 8">DSM 45823</strain>
    </source>
</reference>
<dbReference type="PROSITE" id="PS50977">
    <property type="entry name" value="HTH_TETR_2"/>
    <property type="match status" value="1"/>
</dbReference>
<keyword evidence="3" id="KW-0804">Transcription</keyword>
<dbReference type="EMBL" id="JACJII010000001">
    <property type="protein sequence ID" value="MBA9002809.1"/>
    <property type="molecule type" value="Genomic_DNA"/>
</dbReference>
<keyword evidence="2 4" id="KW-0238">DNA-binding</keyword>
<dbReference type="Pfam" id="PF00440">
    <property type="entry name" value="TetR_N"/>
    <property type="match status" value="1"/>
</dbReference>
<feature type="domain" description="HTH tetR-type" evidence="6">
    <location>
        <begin position="27"/>
        <end position="85"/>
    </location>
</feature>
<evidence type="ECO:0000256" key="3">
    <source>
        <dbReference type="ARBA" id="ARBA00023163"/>
    </source>
</evidence>
<gene>
    <name evidence="7" type="ORF">HNR21_001691</name>
</gene>
<evidence type="ECO:0000313" key="7">
    <source>
        <dbReference type="EMBL" id="MBA9002809.1"/>
    </source>
</evidence>
<dbReference type="Proteomes" id="UP000539313">
    <property type="component" value="Unassembled WGS sequence"/>
</dbReference>
<dbReference type="InterPro" id="IPR001647">
    <property type="entry name" value="HTH_TetR"/>
</dbReference>
<evidence type="ECO:0000256" key="4">
    <source>
        <dbReference type="PROSITE-ProRule" id="PRU00335"/>
    </source>
</evidence>
<dbReference type="InterPro" id="IPR009057">
    <property type="entry name" value="Homeodomain-like_sf"/>
</dbReference>
<keyword evidence="1" id="KW-0805">Transcription regulation</keyword>
<dbReference type="RefSeq" id="WP_182704738.1">
    <property type="nucleotide sequence ID" value="NZ_JACJII010000001.1"/>
</dbReference>